<evidence type="ECO:0000259" key="2">
    <source>
        <dbReference type="Pfam" id="PF07727"/>
    </source>
</evidence>
<dbReference type="EMBL" id="AVOT02044490">
    <property type="protein sequence ID" value="MBW0539836.1"/>
    <property type="molecule type" value="Genomic_DNA"/>
</dbReference>
<gene>
    <name evidence="3" type="ORF">O181_079551</name>
</gene>
<feature type="domain" description="Reverse transcriptase Ty1/copia-type" evidence="2">
    <location>
        <begin position="2"/>
        <end position="174"/>
    </location>
</feature>
<sequence length="213" mass="24089">MYAPTASLMSLRLVLATAALRNWRVASFNVSGAYLYSPVEETVLIEPQVDFLPELWGKALRLKKALYGMQQAGRCLWKFLSGILNQMGFVATEVNQSLYIFQNEGAVIAIWVHVDNGVIISNLPDKISDFKTVLCAKLDIKWSDKVQQTFGLECAIGEGEVAIAQWRLTDSILNAYPRLVLRQDSPLWAACDQMRTPWIRDWVSHLPCKWLKA</sequence>
<dbReference type="AlphaFoldDB" id="A0A9Q3FGH0"/>
<organism evidence="3 4">
    <name type="scientific">Austropuccinia psidii MF-1</name>
    <dbReference type="NCBI Taxonomy" id="1389203"/>
    <lineage>
        <taxon>Eukaryota</taxon>
        <taxon>Fungi</taxon>
        <taxon>Dikarya</taxon>
        <taxon>Basidiomycota</taxon>
        <taxon>Pucciniomycotina</taxon>
        <taxon>Pucciniomycetes</taxon>
        <taxon>Pucciniales</taxon>
        <taxon>Sphaerophragmiaceae</taxon>
        <taxon>Austropuccinia</taxon>
    </lineage>
</organism>
<feature type="signal peptide" evidence="1">
    <location>
        <begin position="1"/>
        <end position="19"/>
    </location>
</feature>
<name>A0A9Q3FGH0_9BASI</name>
<proteinExistence type="predicted"/>
<keyword evidence="1" id="KW-0732">Signal</keyword>
<keyword evidence="4" id="KW-1185">Reference proteome</keyword>
<evidence type="ECO:0000313" key="4">
    <source>
        <dbReference type="Proteomes" id="UP000765509"/>
    </source>
</evidence>
<dbReference type="Pfam" id="PF07727">
    <property type="entry name" value="RVT_2"/>
    <property type="match status" value="1"/>
</dbReference>
<protein>
    <recommendedName>
        <fullName evidence="2">Reverse transcriptase Ty1/copia-type domain-containing protein</fullName>
    </recommendedName>
</protein>
<reference evidence="3" key="1">
    <citation type="submission" date="2021-03" db="EMBL/GenBank/DDBJ databases">
        <title>Draft genome sequence of rust myrtle Austropuccinia psidii MF-1, a brazilian biotype.</title>
        <authorList>
            <person name="Quecine M.C."/>
            <person name="Pachon D.M.R."/>
            <person name="Bonatelli M.L."/>
            <person name="Correr F.H."/>
            <person name="Franceschini L.M."/>
            <person name="Leite T.F."/>
            <person name="Margarido G.R.A."/>
            <person name="Almeida C.A."/>
            <person name="Ferrarezi J.A."/>
            <person name="Labate C.A."/>
        </authorList>
    </citation>
    <scope>NUCLEOTIDE SEQUENCE</scope>
    <source>
        <strain evidence="3">MF-1</strain>
    </source>
</reference>
<comment type="caution">
    <text evidence="3">The sequence shown here is derived from an EMBL/GenBank/DDBJ whole genome shotgun (WGS) entry which is preliminary data.</text>
</comment>
<dbReference type="OrthoDB" id="3054497at2759"/>
<dbReference type="Proteomes" id="UP000765509">
    <property type="component" value="Unassembled WGS sequence"/>
</dbReference>
<evidence type="ECO:0000256" key="1">
    <source>
        <dbReference type="SAM" id="SignalP"/>
    </source>
</evidence>
<dbReference type="InterPro" id="IPR013103">
    <property type="entry name" value="RVT_2"/>
</dbReference>
<accession>A0A9Q3FGH0</accession>
<feature type="chain" id="PRO_5040179506" description="Reverse transcriptase Ty1/copia-type domain-containing protein" evidence="1">
    <location>
        <begin position="20"/>
        <end position="213"/>
    </location>
</feature>
<evidence type="ECO:0000313" key="3">
    <source>
        <dbReference type="EMBL" id="MBW0539836.1"/>
    </source>
</evidence>